<gene>
    <name evidence="5" type="ORF">PGLA2088_LOCUS26643</name>
</gene>
<dbReference type="EMBL" id="CAJNNW010027138">
    <property type="protein sequence ID" value="CAE8689823.1"/>
    <property type="molecule type" value="Genomic_DNA"/>
</dbReference>
<feature type="compositionally biased region" description="Low complexity" evidence="3">
    <location>
        <begin position="978"/>
        <end position="992"/>
    </location>
</feature>
<feature type="repeat" description="ARM" evidence="2">
    <location>
        <begin position="491"/>
        <end position="535"/>
    </location>
</feature>
<dbReference type="SMART" id="SM00185">
    <property type="entry name" value="ARM"/>
    <property type="match status" value="6"/>
</dbReference>
<feature type="compositionally biased region" description="Acidic residues" evidence="3">
    <location>
        <begin position="879"/>
        <end position="889"/>
    </location>
</feature>
<evidence type="ECO:0000313" key="5">
    <source>
        <dbReference type="EMBL" id="CAE8689823.1"/>
    </source>
</evidence>
<feature type="compositionally biased region" description="Basic residues" evidence="3">
    <location>
        <begin position="1107"/>
        <end position="1120"/>
    </location>
</feature>
<feature type="compositionally biased region" description="Basic residues" evidence="3">
    <location>
        <begin position="217"/>
        <end position="231"/>
    </location>
</feature>
<feature type="domain" description="Protein zer-1 homolog-like C-terminal" evidence="4">
    <location>
        <begin position="553"/>
        <end position="725"/>
    </location>
</feature>
<feature type="repeat" description="ARM" evidence="2">
    <location>
        <begin position="685"/>
        <end position="729"/>
    </location>
</feature>
<dbReference type="InterPro" id="IPR055142">
    <property type="entry name" value="ZER1-like_C"/>
</dbReference>
<evidence type="ECO:0000256" key="2">
    <source>
        <dbReference type="PROSITE-ProRule" id="PRU00259"/>
    </source>
</evidence>
<feature type="region of interest" description="Disordered" evidence="3">
    <location>
        <begin position="772"/>
        <end position="816"/>
    </location>
</feature>
<dbReference type="SUPFAM" id="SSF48371">
    <property type="entry name" value="ARM repeat"/>
    <property type="match status" value="2"/>
</dbReference>
<feature type="region of interest" description="Disordered" evidence="3">
    <location>
        <begin position="199"/>
        <end position="298"/>
    </location>
</feature>
<name>A0A813K188_POLGL</name>
<evidence type="ECO:0000256" key="1">
    <source>
        <dbReference type="ARBA" id="ARBA00022737"/>
    </source>
</evidence>
<proteinExistence type="predicted"/>
<evidence type="ECO:0000313" key="6">
    <source>
        <dbReference type="Proteomes" id="UP000626109"/>
    </source>
</evidence>
<dbReference type="InterPro" id="IPR011989">
    <property type="entry name" value="ARM-like"/>
</dbReference>
<feature type="compositionally biased region" description="Basic and acidic residues" evidence="3">
    <location>
        <begin position="280"/>
        <end position="296"/>
    </location>
</feature>
<feature type="compositionally biased region" description="Basic and acidic residues" evidence="3">
    <location>
        <begin position="947"/>
        <end position="975"/>
    </location>
</feature>
<keyword evidence="1" id="KW-0677">Repeat</keyword>
<feature type="region of interest" description="Disordered" evidence="3">
    <location>
        <begin position="1052"/>
        <end position="1132"/>
    </location>
</feature>
<dbReference type="Gene3D" id="1.25.10.10">
    <property type="entry name" value="Leucine-rich Repeat Variant"/>
    <property type="match status" value="2"/>
</dbReference>
<dbReference type="PROSITE" id="PS50176">
    <property type="entry name" value="ARM_REPEAT"/>
    <property type="match status" value="3"/>
</dbReference>
<dbReference type="Proteomes" id="UP000626109">
    <property type="component" value="Unassembled WGS sequence"/>
</dbReference>
<reference evidence="5" key="1">
    <citation type="submission" date="2021-02" db="EMBL/GenBank/DDBJ databases">
        <authorList>
            <person name="Dougan E. K."/>
            <person name="Rhodes N."/>
            <person name="Thang M."/>
            <person name="Chan C."/>
        </authorList>
    </citation>
    <scope>NUCLEOTIDE SEQUENCE</scope>
</reference>
<feature type="region of interest" description="Disordered" evidence="3">
    <location>
        <begin position="828"/>
        <end position="1021"/>
    </location>
</feature>
<feature type="compositionally biased region" description="Low complexity" evidence="3">
    <location>
        <begin position="1313"/>
        <end position="1337"/>
    </location>
</feature>
<feature type="compositionally biased region" description="Polar residues" evidence="3">
    <location>
        <begin position="244"/>
        <end position="263"/>
    </location>
</feature>
<feature type="compositionally biased region" description="Gly residues" evidence="3">
    <location>
        <begin position="916"/>
        <end position="928"/>
    </location>
</feature>
<evidence type="ECO:0000256" key="3">
    <source>
        <dbReference type="SAM" id="MobiDB-lite"/>
    </source>
</evidence>
<comment type="caution">
    <text evidence="5">The sequence shown here is derived from an EMBL/GenBank/DDBJ whole genome shotgun (WGS) entry which is preliminary data.</text>
</comment>
<protein>
    <recommendedName>
        <fullName evidence="4">Protein zer-1 homolog-like C-terminal domain-containing protein</fullName>
    </recommendedName>
</protein>
<dbReference type="Pfam" id="PF22964">
    <property type="entry name" value="ZER1-like_2nd"/>
    <property type="match status" value="1"/>
</dbReference>
<organism evidence="5 6">
    <name type="scientific">Polarella glacialis</name>
    <name type="common">Dinoflagellate</name>
    <dbReference type="NCBI Taxonomy" id="89957"/>
    <lineage>
        <taxon>Eukaryota</taxon>
        <taxon>Sar</taxon>
        <taxon>Alveolata</taxon>
        <taxon>Dinophyceae</taxon>
        <taxon>Suessiales</taxon>
        <taxon>Suessiaceae</taxon>
        <taxon>Polarella</taxon>
    </lineage>
</organism>
<dbReference type="PANTHER" id="PTHR22895:SF0">
    <property type="entry name" value="ARMADILLO REPEAT-CONTAINING PROTEIN 6"/>
    <property type="match status" value="1"/>
</dbReference>
<feature type="compositionally biased region" description="Basic and acidic residues" evidence="3">
    <location>
        <begin position="1004"/>
        <end position="1020"/>
    </location>
</feature>
<feature type="region of interest" description="Disordered" evidence="3">
    <location>
        <begin position="1307"/>
        <end position="1368"/>
    </location>
</feature>
<sequence>MLRTAEFVSSKGLWYAHTLRQWMGGCLSQVPRQFPTAANSRVPKRRDVFISHHHDIGRGDGGALMDFSQQFSSWISEVCGTLGLSVYLDATNLSRIYDEQRLKLDVLASRLVVAIISRDALVDPHGMQQELWWAEGANVPVVPFYDGDRHAAQDYDSWQKEFGLAMHRPPVVYRRQAHLRVKEFLVSAIYEALEESYKAAGAPPPQAVTERLQRQAERHRRREKHTERKRRAAEAGIKGEEGLPSSTRALAKNATSEVQLRFNSRSERSEQDLDAQDSAAADKRFRFRDEDHKVEPEQGGVQRLLSTWRDPLGLREQETRTAMLQDQGAEEQEGRFEPRHRELKPKQSILKGSRATTMMGKVASHSMAATQALDPKLQQGISRLKEYLETVKKEDPGQLPTVLKVLQLMQPNQEVATRALAVIFEFVQDVAECRQIVAQQGGIKDIVNAMSAHMSSIDLQTYGCGCLYALSCFRPDNPEKDSNSISIAHSGGIGRLIEAMQSFPTCREVQQWGAGALRHLAVEIGNNRREVLDGGEVQLTMRGINKRMIAKTGGIEIVVKAMLKFPDDIELLENGCAALCNLMSSRQDNKVRAARAGCIRAIITAMRAFPEEPELTQLACAVLRTLALGVPENKIAIVAQGGVRVLCEAMAKHRGDVEVHVQAVAALCNLTSQLVENKKAICEAGGLEMVVAALRAWPRNEELQQQGCGLLHNLACEKTLRPQVAAAGGLHVAAGAIQHPTRSVQSLGQILRRQLQVPADEMAPRAAALGGEVADSTDVGPQQSEGVEDLFAPRRRGEGPTNRSKALTRPQKKVMADVMESMRKDPRAWISEGEASAGGASGDEARPRSPRSPAHSEVSSAGSKWDTPRQRQAAAYGIEDLEGLSDGEAVDAPGDNGGAFDFVVRRGLERQAKGSGNSGSGSRGGSGRNTGNFDFFVTRKGSSNKDAGSETHSEENGADRKQTHKSSEEDSREVSPRAALAAAAAAATLSASDLEEPSRQSVRSSERKAGPKSAAEEVHEGQQGAIFASLAWKGEAGGNASPAAARQSAFVIPSGAKGLPPGTKHRQSQIQDSKASAAVDQDAMSQVSSEGSEGGWVDLFDDNATKRLQRRVRREQRKPPSHQQSERDSEGAIALRELLGEVDLEEVEAPPEVRIKRSRSKIDFAKALQRCGEAAPERWDDEWKQALMKRHEDSQKNLAIRGVRAVTKTASAAAAEVLDNLDGVAKMARVDLSKAAVKRTVAEAGRLAGRVKEEGVVQVIQSSGMVRKWRYGLEDDEDSIFGIDELKELGDAEMALLDALGEANKSALEYNQEGEPSSEANSSAEPPLRGGEASASSPSPPGGEAGRLQALSKRLDQRRQERRRVKML</sequence>
<evidence type="ECO:0000259" key="4">
    <source>
        <dbReference type="Pfam" id="PF22964"/>
    </source>
</evidence>
<dbReference type="PANTHER" id="PTHR22895">
    <property type="entry name" value="ARMADILLO REPEAT-CONTAINING PROTEIN 6"/>
    <property type="match status" value="1"/>
</dbReference>
<dbReference type="InterPro" id="IPR016024">
    <property type="entry name" value="ARM-type_fold"/>
</dbReference>
<feature type="repeat" description="ARM" evidence="2">
    <location>
        <begin position="641"/>
        <end position="685"/>
    </location>
</feature>
<dbReference type="InterPro" id="IPR000225">
    <property type="entry name" value="Armadillo"/>
</dbReference>
<feature type="compositionally biased region" description="Basic and acidic residues" evidence="3">
    <location>
        <begin position="903"/>
        <end position="912"/>
    </location>
</feature>
<accession>A0A813K188</accession>